<proteinExistence type="predicted"/>
<dbReference type="GO" id="GO:0005829">
    <property type="term" value="C:cytosol"/>
    <property type="evidence" value="ECO:0007669"/>
    <property type="project" value="TreeGrafter"/>
</dbReference>
<dbReference type="GO" id="GO:0000965">
    <property type="term" value="P:mitochondrial RNA 3'-end processing"/>
    <property type="evidence" value="ECO:0007669"/>
    <property type="project" value="TreeGrafter"/>
</dbReference>
<reference evidence="4" key="1">
    <citation type="journal article" date="2021" name="Front. Plant Sci.">
        <title>Chromosome-Scale Genome Assembly for Chinese Sour Jujube and Insights Into Its Genome Evolution and Domestication Signature.</title>
        <authorList>
            <person name="Shen L.-Y."/>
            <person name="Luo H."/>
            <person name="Wang X.-L."/>
            <person name="Wang X.-M."/>
            <person name="Qiu X.-J."/>
            <person name="Liu H."/>
            <person name="Zhou S.-S."/>
            <person name="Jia K.-H."/>
            <person name="Nie S."/>
            <person name="Bao Y.-T."/>
            <person name="Zhang R.-G."/>
            <person name="Yun Q.-Z."/>
            <person name="Chai Y.-H."/>
            <person name="Lu J.-Y."/>
            <person name="Li Y."/>
            <person name="Zhao S.-W."/>
            <person name="Mao J.-F."/>
            <person name="Jia S.-G."/>
            <person name="Mao Y.-M."/>
        </authorList>
    </citation>
    <scope>NUCLEOTIDE SEQUENCE</scope>
    <source>
        <strain evidence="4">AT0</strain>
        <tissue evidence="4">Leaf</tissue>
    </source>
</reference>
<feature type="domain" description="Exoribonuclease phosphorolytic" evidence="2">
    <location>
        <begin position="219"/>
        <end position="318"/>
    </location>
</feature>
<name>A0A978V5X1_ZIZJJ</name>
<keyword evidence="1" id="KW-0694">RNA-binding</keyword>
<evidence type="ECO:0000313" key="5">
    <source>
        <dbReference type="Proteomes" id="UP000813462"/>
    </source>
</evidence>
<dbReference type="PANTHER" id="PTHR11252:SF0">
    <property type="entry name" value="POLYRIBONUCLEOTIDE NUCLEOTIDYLTRANSFERASE 1, MITOCHONDRIAL"/>
    <property type="match status" value="1"/>
</dbReference>
<dbReference type="GO" id="GO:0000958">
    <property type="term" value="P:mitochondrial mRNA catabolic process"/>
    <property type="evidence" value="ECO:0007669"/>
    <property type="project" value="TreeGrafter"/>
</dbReference>
<evidence type="ECO:0000259" key="3">
    <source>
        <dbReference type="Pfam" id="PF03725"/>
    </source>
</evidence>
<dbReference type="GO" id="GO:0005739">
    <property type="term" value="C:mitochondrion"/>
    <property type="evidence" value="ECO:0007669"/>
    <property type="project" value="TreeGrafter"/>
</dbReference>
<accession>A0A978V5X1</accession>
<dbReference type="InterPro" id="IPR027408">
    <property type="entry name" value="PNPase/RNase_PH_dom_sf"/>
</dbReference>
<dbReference type="SUPFAM" id="SSF55666">
    <property type="entry name" value="Ribonuclease PH domain 2-like"/>
    <property type="match status" value="1"/>
</dbReference>
<dbReference type="InterPro" id="IPR015847">
    <property type="entry name" value="ExoRNase_PH_dom2"/>
</dbReference>
<dbReference type="InterPro" id="IPR001247">
    <property type="entry name" value="ExoRNase_PH_dom1"/>
</dbReference>
<dbReference type="Pfam" id="PF01138">
    <property type="entry name" value="RNase_PH"/>
    <property type="match status" value="1"/>
</dbReference>
<evidence type="ECO:0000256" key="1">
    <source>
        <dbReference type="ARBA" id="ARBA00022884"/>
    </source>
</evidence>
<dbReference type="InterPro" id="IPR036345">
    <property type="entry name" value="ExoRNase_PH_dom2_sf"/>
</dbReference>
<dbReference type="GO" id="GO:0009570">
    <property type="term" value="C:chloroplast stroma"/>
    <property type="evidence" value="ECO:0007669"/>
    <property type="project" value="TreeGrafter"/>
</dbReference>
<evidence type="ECO:0000259" key="2">
    <source>
        <dbReference type="Pfam" id="PF01138"/>
    </source>
</evidence>
<dbReference type="InterPro" id="IPR012162">
    <property type="entry name" value="PNPase"/>
</dbReference>
<dbReference type="EMBL" id="JAEACU010000007">
    <property type="protein sequence ID" value="KAH7522754.1"/>
    <property type="molecule type" value="Genomic_DNA"/>
</dbReference>
<gene>
    <name evidence="4" type="ORF">FEM48_Zijuj07G0172000</name>
</gene>
<organism evidence="4 5">
    <name type="scientific">Ziziphus jujuba var. spinosa</name>
    <dbReference type="NCBI Taxonomy" id="714518"/>
    <lineage>
        <taxon>Eukaryota</taxon>
        <taxon>Viridiplantae</taxon>
        <taxon>Streptophyta</taxon>
        <taxon>Embryophyta</taxon>
        <taxon>Tracheophyta</taxon>
        <taxon>Spermatophyta</taxon>
        <taxon>Magnoliopsida</taxon>
        <taxon>eudicotyledons</taxon>
        <taxon>Gunneridae</taxon>
        <taxon>Pentapetalae</taxon>
        <taxon>rosids</taxon>
        <taxon>fabids</taxon>
        <taxon>Rosales</taxon>
        <taxon>Rhamnaceae</taxon>
        <taxon>Paliureae</taxon>
        <taxon>Ziziphus</taxon>
    </lineage>
</organism>
<evidence type="ECO:0000313" key="4">
    <source>
        <dbReference type="EMBL" id="KAH7522754.1"/>
    </source>
</evidence>
<dbReference type="PANTHER" id="PTHR11252">
    <property type="entry name" value="POLYRIBONUCLEOTIDE NUCLEOTIDYLTRANSFERASE"/>
    <property type="match status" value="1"/>
</dbReference>
<dbReference type="Gene3D" id="3.30.230.70">
    <property type="entry name" value="GHMP Kinase, N-terminal domain"/>
    <property type="match status" value="2"/>
</dbReference>
<dbReference type="GO" id="GO:0004654">
    <property type="term" value="F:polyribonucleotide nucleotidyltransferase activity"/>
    <property type="evidence" value="ECO:0007669"/>
    <property type="project" value="InterPro"/>
</dbReference>
<dbReference type="InterPro" id="IPR020568">
    <property type="entry name" value="Ribosomal_Su5_D2-typ_SF"/>
</dbReference>
<dbReference type="GO" id="GO:0000175">
    <property type="term" value="F:3'-5'-RNA exonuclease activity"/>
    <property type="evidence" value="ECO:0007669"/>
    <property type="project" value="TreeGrafter"/>
</dbReference>
<dbReference type="GO" id="GO:0003723">
    <property type="term" value="F:RNA binding"/>
    <property type="evidence" value="ECO:0007669"/>
    <property type="project" value="UniProtKB-KW"/>
</dbReference>
<dbReference type="AlphaFoldDB" id="A0A978V5X1"/>
<feature type="domain" description="Exoribonuclease phosphorolytic" evidence="3">
    <location>
        <begin position="345"/>
        <end position="387"/>
    </location>
</feature>
<dbReference type="Pfam" id="PF03725">
    <property type="entry name" value="RNase_PH_C"/>
    <property type="match status" value="1"/>
</dbReference>
<comment type="caution">
    <text evidence="4">The sequence shown here is derived from an EMBL/GenBank/DDBJ whole genome shotgun (WGS) entry which is preliminary data.</text>
</comment>
<protein>
    <submittedName>
        <fullName evidence="4">Uncharacterized protein</fullName>
    </submittedName>
</protein>
<dbReference type="SUPFAM" id="SSF54211">
    <property type="entry name" value="Ribosomal protein S5 domain 2-like"/>
    <property type="match status" value="1"/>
</dbReference>
<dbReference type="Proteomes" id="UP000813462">
    <property type="component" value="Unassembled WGS sequence"/>
</dbReference>
<sequence>MSSTISATVGLVYENISGSLPKACFGDFTEMKKVRAIIATISYSYISSRGPREGRVAIQDDKVQILWKGKLSEFGSTLELVKSIIYPLPRKCPGEEQFPSKPTKEAVDDQEDENEFVSRGFYVSMGVGYVVGFWDVCGTLLFNKTWRLAYFKVSNDLADWIYVMVAVKRKDAWGKFIQNNAKGFSVRALADPPVSEAVVSDASHVFPQPYSVKIPIGDRHILVETGHIGRQASASVTVTDGETIIYTSVCLSDIPSEPSDFFPLSVNYQERFSAAGRTSGGFFKREGRTKDHEVLICRLIDRPLRPTMMKGFYHETQILSWGRIGLPLSSYECSALSEVPISKAIAGVRIGLIGDKFIVNPTTKEMENSELDLLLAGTDSAIYMLEGFVFLQKKKVAARSGEVGRL</sequence>